<feature type="domain" description="Mandelate racemase/muconate lactonizing enzyme C-terminal" evidence="4">
    <location>
        <begin position="166"/>
        <end position="264"/>
    </location>
</feature>
<comment type="caution">
    <text evidence="5">The sequence shown here is derived from an EMBL/GenBank/DDBJ whole genome shotgun (WGS) entry which is preliminary data.</text>
</comment>
<dbReference type="Pfam" id="PF13378">
    <property type="entry name" value="MR_MLE_C"/>
    <property type="match status" value="1"/>
</dbReference>
<dbReference type="RefSeq" id="WP_301814656.1">
    <property type="nucleotide sequence ID" value="NZ_JAUJZH010000029.1"/>
</dbReference>
<dbReference type="InterPro" id="IPR046945">
    <property type="entry name" value="RHMD-like"/>
</dbReference>
<comment type="cofactor">
    <cofactor evidence="1">
        <name>Mg(2+)</name>
        <dbReference type="ChEBI" id="CHEBI:18420"/>
    </cofactor>
</comment>
<name>A0ABT8SEY6_9BURK</name>
<accession>A0ABT8SEY6</accession>
<dbReference type="SUPFAM" id="SSF54826">
    <property type="entry name" value="Enolase N-terminal domain-like"/>
    <property type="match status" value="1"/>
</dbReference>
<dbReference type="InterPro" id="IPR029065">
    <property type="entry name" value="Enolase_C-like"/>
</dbReference>
<keyword evidence="3" id="KW-0460">Magnesium</keyword>
<dbReference type="InterPro" id="IPR018110">
    <property type="entry name" value="Mandel_Rmase/mucon_lact_enz_CS"/>
</dbReference>
<evidence type="ECO:0000259" key="4">
    <source>
        <dbReference type="SMART" id="SM00922"/>
    </source>
</evidence>
<dbReference type="EMBL" id="JAUKVY010000029">
    <property type="protein sequence ID" value="MDO1536557.1"/>
    <property type="molecule type" value="Genomic_DNA"/>
</dbReference>
<evidence type="ECO:0000256" key="2">
    <source>
        <dbReference type="ARBA" id="ARBA00022723"/>
    </source>
</evidence>
<proteinExistence type="predicted"/>
<dbReference type="Proteomes" id="UP001169027">
    <property type="component" value="Unassembled WGS sequence"/>
</dbReference>
<dbReference type="Pfam" id="PF02746">
    <property type="entry name" value="MR_MLE_N"/>
    <property type="match status" value="1"/>
</dbReference>
<gene>
    <name evidence="5" type="ORF">Q2T77_30165</name>
</gene>
<dbReference type="Gene3D" id="3.30.390.10">
    <property type="entry name" value="Enolase-like, N-terminal domain"/>
    <property type="match status" value="1"/>
</dbReference>
<dbReference type="InterPro" id="IPR013341">
    <property type="entry name" value="Mandelate_racemase_N_dom"/>
</dbReference>
<dbReference type="InterPro" id="IPR029017">
    <property type="entry name" value="Enolase-like_N"/>
</dbReference>
<dbReference type="InterPro" id="IPR013342">
    <property type="entry name" value="Mandelate_racemase_C"/>
</dbReference>
<keyword evidence="6" id="KW-1185">Reference proteome</keyword>
<evidence type="ECO:0000256" key="1">
    <source>
        <dbReference type="ARBA" id="ARBA00001946"/>
    </source>
</evidence>
<dbReference type="SFLD" id="SFLDS00001">
    <property type="entry name" value="Enolase"/>
    <property type="match status" value="1"/>
</dbReference>
<dbReference type="InterPro" id="IPR036849">
    <property type="entry name" value="Enolase-like_C_sf"/>
</dbReference>
<reference evidence="5" key="1">
    <citation type="submission" date="2023-06" db="EMBL/GenBank/DDBJ databases">
        <authorList>
            <person name="Jiang Y."/>
            <person name="Liu Q."/>
        </authorList>
    </citation>
    <scope>NUCLEOTIDE SEQUENCE</scope>
    <source>
        <strain evidence="5">CGMCC 1.12090</strain>
    </source>
</reference>
<dbReference type="SMART" id="SM00922">
    <property type="entry name" value="MR_MLE"/>
    <property type="match status" value="1"/>
</dbReference>
<dbReference type="SFLD" id="SFLDG00179">
    <property type="entry name" value="mandelate_racemase"/>
    <property type="match status" value="1"/>
</dbReference>
<protein>
    <submittedName>
        <fullName evidence="5">Enolase C-terminal domain-like protein</fullName>
    </submittedName>
</protein>
<dbReference type="PANTHER" id="PTHR13794:SF58">
    <property type="entry name" value="MITOCHONDRIAL ENOLASE SUPERFAMILY MEMBER 1"/>
    <property type="match status" value="1"/>
</dbReference>
<organism evidence="5 6">
    <name type="scientific">Variovorax ginsengisoli</name>
    <dbReference type="NCBI Taxonomy" id="363844"/>
    <lineage>
        <taxon>Bacteria</taxon>
        <taxon>Pseudomonadati</taxon>
        <taxon>Pseudomonadota</taxon>
        <taxon>Betaproteobacteria</taxon>
        <taxon>Burkholderiales</taxon>
        <taxon>Comamonadaceae</taxon>
        <taxon>Variovorax</taxon>
    </lineage>
</organism>
<dbReference type="SUPFAM" id="SSF51604">
    <property type="entry name" value="Enolase C-terminal domain-like"/>
    <property type="match status" value="1"/>
</dbReference>
<dbReference type="Gene3D" id="3.20.20.120">
    <property type="entry name" value="Enolase-like C-terminal domain"/>
    <property type="match status" value="1"/>
</dbReference>
<evidence type="ECO:0000313" key="5">
    <source>
        <dbReference type="EMBL" id="MDO1536557.1"/>
    </source>
</evidence>
<dbReference type="PANTHER" id="PTHR13794">
    <property type="entry name" value="ENOLASE SUPERFAMILY, MANDELATE RACEMASE"/>
    <property type="match status" value="1"/>
</dbReference>
<evidence type="ECO:0000256" key="3">
    <source>
        <dbReference type="ARBA" id="ARBA00022842"/>
    </source>
</evidence>
<sequence length="381" mass="42320">MSKISTFFYNSSLEVKAMISRSLKIRSISARPIVIQLKRPIVTRKGSFTDWPIVLVDLMTEDGVIGRSYLQPYIIKSLRYLVAALEDVGLMLKGQTVSPSDLFNTVRKSLHLIGYEGFSMIVASGVDMAAWDALSKSAQLPLCVMLGGSVGSVQCYNTNGLWLQEPRAAADEAKELLNEGGFTTLKMRLGREKIADDLATLDAVREAVGDEANLMVDFNQGLDLAEALQRCHLIDDYGLIWIEEPLLYDDYDGYARLAADLKTPLQMGENIYGPRELYKSIQRKSSDLVMLDLMRIGGVTGWTRAAAIAGVAGLPLSSHVYPEVSAHMMRVSETAHWLEWNDWHNALLQAPYEIKDGHLLIPDVPGVGLDWDEEAVKHYLV</sequence>
<evidence type="ECO:0000313" key="6">
    <source>
        <dbReference type="Proteomes" id="UP001169027"/>
    </source>
</evidence>
<keyword evidence="2" id="KW-0479">Metal-binding</keyword>
<dbReference type="PROSITE" id="PS00909">
    <property type="entry name" value="MR_MLE_2"/>
    <property type="match status" value="1"/>
</dbReference>